<name>A0A0E0HQD7_ORYNI</name>
<keyword evidence="5 7" id="KW-0040">ANK repeat</keyword>
<sequence>MAAASNGEETPSSSMAPTALPIAAKLMVATDRGECERLKDIVSKEDTTTMVVALGSSREASAAAMALKNAAAEERASSSTGAMDAKVLIATSPSDCESLKDTLSVEDAAAMLVVMTSRKDVATKPSMNPLLLSLASRGECATLDQILNMLGVPAPPQGLEPTLPTQQATGALASAEPGMDLNGVTIEGDTALHVVATCGEDRFYLKCAKNIYNKAKHLLFAENNKGDTPLHCAVRAGNAEMVSCLIGLAKSEDNSGSSSRLKEFLRKENCSKETALHEAVRVGNKNIITKLFEFDSELARYPRDGTGTSPLYLAVLLERVDIARKLHELSKGRLSYSGPNRQNALHAAVLQGKEMTEMLLNWNTDLTKQADQNGSTPLHFAASLFWGGNLKQWKSKTPLIHVLKANPIQLYQPDSEGFYPIHVAASSGAKTAFTYFIKERPEIAGFRDSKGRTFLHVAAESNTWDIVAYTCSTPSLAWILNLQDNDGNTAMHVAVQHRYKYTFCSLLKNKEVNLNIPNHKGQTPLDISCSKIPEGFFYGWNIDKLILRALMICNASYGNLRVDHLKEQVLRQRKKLDKVRESEKLTDSTQTLGIGSVLIVTVTFGALFAIPGGYKADDHYNGGTPTLARRYIFDAFIMADTIAFICSVLATINLMYSGMAMVSLALRYWHFNTSLFLAYSSVTSLGAAFTLGMYLVLAPVARWTAIAICVMMMIASTCLFTEPLNAFRVAIALYVRKGNRVLPVIARVLLFRTLITYWPCAVIFGWAAISTKYGHGRHG</sequence>
<accession>A0A0E0HQD7</accession>
<dbReference type="Pfam" id="PF12796">
    <property type="entry name" value="Ank_2"/>
    <property type="match status" value="1"/>
</dbReference>
<dbReference type="SUPFAM" id="SSF48403">
    <property type="entry name" value="Ankyrin repeat"/>
    <property type="match status" value="2"/>
</dbReference>
<evidence type="ECO:0000256" key="8">
    <source>
        <dbReference type="SAM" id="Phobius"/>
    </source>
</evidence>
<dbReference type="GO" id="GO:0005886">
    <property type="term" value="C:plasma membrane"/>
    <property type="evidence" value="ECO:0007669"/>
    <property type="project" value="TreeGrafter"/>
</dbReference>
<dbReference type="InterPro" id="IPR002110">
    <property type="entry name" value="Ankyrin_rpt"/>
</dbReference>
<dbReference type="Gene3D" id="1.25.40.20">
    <property type="entry name" value="Ankyrin repeat-containing domain"/>
    <property type="match status" value="3"/>
</dbReference>
<dbReference type="PROSITE" id="PS50297">
    <property type="entry name" value="ANK_REP_REGION"/>
    <property type="match status" value="1"/>
</dbReference>
<dbReference type="PROSITE" id="PS50088">
    <property type="entry name" value="ANK_REPEAT"/>
    <property type="match status" value="1"/>
</dbReference>
<evidence type="ECO:0000256" key="1">
    <source>
        <dbReference type="ARBA" id="ARBA00004141"/>
    </source>
</evidence>
<dbReference type="OMA" id="YNISAYC"/>
<reference evidence="10" key="2">
    <citation type="submission" date="2018-04" db="EMBL/GenBank/DDBJ databases">
        <title>OnivRS2 (Oryza nivara Reference Sequence Version 2).</title>
        <authorList>
            <person name="Zhang J."/>
            <person name="Kudrna D."/>
            <person name="Lee S."/>
            <person name="Talag J."/>
            <person name="Rajasekar S."/>
            <person name="Welchert J."/>
            <person name="Hsing Y.-I."/>
            <person name="Wing R.A."/>
        </authorList>
    </citation>
    <scope>NUCLEOTIDE SEQUENCE [LARGE SCALE GENOMIC DNA]</scope>
    <source>
        <strain evidence="10">SL10</strain>
    </source>
</reference>
<dbReference type="STRING" id="4536.A0A0E0HQD7"/>
<dbReference type="SMART" id="SM00248">
    <property type="entry name" value="ANK"/>
    <property type="match status" value="9"/>
</dbReference>
<feature type="repeat" description="ANK" evidence="7">
    <location>
        <begin position="225"/>
        <end position="246"/>
    </location>
</feature>
<keyword evidence="2 8" id="KW-0812">Transmembrane</keyword>
<evidence type="ECO:0000256" key="5">
    <source>
        <dbReference type="ARBA" id="ARBA00023043"/>
    </source>
</evidence>
<dbReference type="InterPro" id="IPR036770">
    <property type="entry name" value="Ankyrin_rpt-contain_sf"/>
</dbReference>
<evidence type="ECO:0000259" key="9">
    <source>
        <dbReference type="Pfam" id="PF13962"/>
    </source>
</evidence>
<feature type="transmembrane region" description="Helical" evidence="8">
    <location>
        <begin position="631"/>
        <end position="656"/>
    </location>
</feature>
<dbReference type="Gramene" id="ONIVA06G16360.1">
    <property type="protein sequence ID" value="ONIVA06G16360.1"/>
    <property type="gene ID" value="ONIVA06G16360"/>
</dbReference>
<feature type="transmembrane region" description="Helical" evidence="8">
    <location>
        <begin position="676"/>
        <end position="697"/>
    </location>
</feature>
<evidence type="ECO:0000256" key="4">
    <source>
        <dbReference type="ARBA" id="ARBA00022989"/>
    </source>
</evidence>
<dbReference type="Proteomes" id="UP000006591">
    <property type="component" value="Chromosome 6"/>
</dbReference>
<evidence type="ECO:0000256" key="3">
    <source>
        <dbReference type="ARBA" id="ARBA00022737"/>
    </source>
</evidence>
<dbReference type="AlphaFoldDB" id="A0A0E0HQD7"/>
<evidence type="ECO:0000256" key="7">
    <source>
        <dbReference type="PROSITE-ProRule" id="PRU00023"/>
    </source>
</evidence>
<comment type="subcellular location">
    <subcellularLocation>
        <location evidence="1">Membrane</location>
        <topology evidence="1">Multi-pass membrane protein</topology>
    </subcellularLocation>
</comment>
<dbReference type="eggNOG" id="KOG0504">
    <property type="taxonomic scope" value="Eukaryota"/>
</dbReference>
<dbReference type="InterPro" id="IPR026961">
    <property type="entry name" value="PGG_dom"/>
</dbReference>
<dbReference type="HOGENOM" id="CLU_000134_36_5_1"/>
<evidence type="ECO:0000256" key="6">
    <source>
        <dbReference type="ARBA" id="ARBA00023136"/>
    </source>
</evidence>
<reference evidence="10" key="1">
    <citation type="submission" date="2015-04" db="UniProtKB">
        <authorList>
            <consortium name="EnsemblPlants"/>
        </authorList>
    </citation>
    <scope>IDENTIFICATION</scope>
    <source>
        <strain evidence="10">SL10</strain>
    </source>
</reference>
<feature type="domain" description="PGG" evidence="9">
    <location>
        <begin position="583"/>
        <end position="696"/>
    </location>
</feature>
<proteinExistence type="predicted"/>
<keyword evidence="11" id="KW-1185">Reference proteome</keyword>
<dbReference type="PANTHER" id="PTHR24186">
    <property type="entry name" value="PROTEIN PHOSPHATASE 1 REGULATORY SUBUNIT"/>
    <property type="match status" value="1"/>
</dbReference>
<evidence type="ECO:0000256" key="2">
    <source>
        <dbReference type="ARBA" id="ARBA00022692"/>
    </source>
</evidence>
<evidence type="ECO:0000313" key="10">
    <source>
        <dbReference type="EnsemblPlants" id="ONIVA06G16360.1"/>
    </source>
</evidence>
<evidence type="ECO:0000313" key="11">
    <source>
        <dbReference type="Proteomes" id="UP000006591"/>
    </source>
</evidence>
<feature type="transmembrane region" description="Helical" evidence="8">
    <location>
        <begin position="592"/>
        <end position="610"/>
    </location>
</feature>
<protein>
    <recommendedName>
        <fullName evidence="9">PGG domain-containing protein</fullName>
    </recommendedName>
</protein>
<keyword evidence="3" id="KW-0677">Repeat</keyword>
<dbReference type="EnsemblPlants" id="ONIVA06G16360.1">
    <property type="protein sequence ID" value="ONIVA06G16360.1"/>
    <property type="gene ID" value="ONIVA06G16360"/>
</dbReference>
<dbReference type="Pfam" id="PF13962">
    <property type="entry name" value="PGG"/>
    <property type="match status" value="1"/>
</dbReference>
<feature type="transmembrane region" description="Helical" evidence="8">
    <location>
        <begin position="744"/>
        <end position="769"/>
    </location>
</feature>
<dbReference type="PANTHER" id="PTHR24186:SF50">
    <property type="entry name" value="ANKYRIN REPEAT-CONTAINING PROTEIN ITN1-LIKE ISOFORM X1"/>
    <property type="match status" value="1"/>
</dbReference>
<keyword evidence="6 8" id="KW-0472">Membrane</keyword>
<keyword evidence="4 8" id="KW-1133">Transmembrane helix</keyword>
<organism evidence="10">
    <name type="scientific">Oryza nivara</name>
    <name type="common">Indian wild rice</name>
    <name type="synonym">Oryza sativa f. spontanea</name>
    <dbReference type="NCBI Taxonomy" id="4536"/>
    <lineage>
        <taxon>Eukaryota</taxon>
        <taxon>Viridiplantae</taxon>
        <taxon>Streptophyta</taxon>
        <taxon>Embryophyta</taxon>
        <taxon>Tracheophyta</taxon>
        <taxon>Spermatophyta</taxon>
        <taxon>Magnoliopsida</taxon>
        <taxon>Liliopsida</taxon>
        <taxon>Poales</taxon>
        <taxon>Poaceae</taxon>
        <taxon>BOP clade</taxon>
        <taxon>Oryzoideae</taxon>
        <taxon>Oryzeae</taxon>
        <taxon>Oryzinae</taxon>
        <taxon>Oryza</taxon>
    </lineage>
</organism>
<feature type="transmembrane region" description="Helical" evidence="8">
    <location>
        <begin position="704"/>
        <end position="724"/>
    </location>
</feature>